<dbReference type="Proteomes" id="UP000036681">
    <property type="component" value="Unplaced"/>
</dbReference>
<evidence type="ECO:0000313" key="3">
    <source>
        <dbReference type="WBParaSite" id="ALUE_0001020001-mRNA-1"/>
    </source>
</evidence>
<dbReference type="WBParaSite" id="ALUE_0001020001-mRNA-1">
    <property type="protein sequence ID" value="ALUE_0001020001-mRNA-1"/>
    <property type="gene ID" value="ALUE_0001020001"/>
</dbReference>
<accession>A0A9J2PJK6</accession>
<keyword evidence="2" id="KW-1185">Reference proteome</keyword>
<organism evidence="2 3">
    <name type="scientific">Ascaris lumbricoides</name>
    <name type="common">Giant roundworm</name>
    <dbReference type="NCBI Taxonomy" id="6252"/>
    <lineage>
        <taxon>Eukaryota</taxon>
        <taxon>Metazoa</taxon>
        <taxon>Ecdysozoa</taxon>
        <taxon>Nematoda</taxon>
        <taxon>Chromadorea</taxon>
        <taxon>Rhabditida</taxon>
        <taxon>Spirurina</taxon>
        <taxon>Ascaridomorpha</taxon>
        <taxon>Ascaridoidea</taxon>
        <taxon>Ascarididae</taxon>
        <taxon>Ascaris</taxon>
    </lineage>
</organism>
<feature type="region of interest" description="Disordered" evidence="1">
    <location>
        <begin position="275"/>
        <end position="332"/>
    </location>
</feature>
<evidence type="ECO:0000256" key="1">
    <source>
        <dbReference type="SAM" id="MobiDB-lite"/>
    </source>
</evidence>
<name>A0A9J2PJK6_ASCLU</name>
<feature type="compositionally biased region" description="Polar residues" evidence="1">
    <location>
        <begin position="322"/>
        <end position="332"/>
    </location>
</feature>
<protein>
    <submittedName>
        <fullName evidence="3">Uncharacterized protein</fullName>
    </submittedName>
</protein>
<feature type="compositionally biased region" description="Basic and acidic residues" evidence="1">
    <location>
        <begin position="275"/>
        <end position="284"/>
    </location>
</feature>
<evidence type="ECO:0000313" key="2">
    <source>
        <dbReference type="Proteomes" id="UP000036681"/>
    </source>
</evidence>
<sequence>MARIIYARVDEKYLCPICSTTVTRASQSVSFASGFLQTFDFADDKSSSIMPYANIPICQPSTRNALYADDNDDNFGHQVNTIEKPISRESEMIRLLTLISTLLVISIAAELQPIEGTHCSPNQVVTKLTVYEDGAVEAECNKLPCGASGAQCIDAQTSCKADSDTFSGMKWAINGQSVLLRCCSLDVAHKIYVGTDLVSLGSYYTGGLVEKKDLYGKDGTEYDFISNIRTEQGGVRVWVYRVMCTSEEMKEQHSNIVDGRSYAFEKRRQYLLKQMSDRSSHNEPEVAAQDDEVSEQVTPAESKPRNPLQYRPANYRRHPATASANNPTERLL</sequence>
<proteinExistence type="predicted"/>
<dbReference type="AlphaFoldDB" id="A0A9J2PJK6"/>
<reference evidence="3" key="1">
    <citation type="submission" date="2023-03" db="UniProtKB">
        <authorList>
            <consortium name="WormBaseParasite"/>
        </authorList>
    </citation>
    <scope>IDENTIFICATION</scope>
</reference>